<dbReference type="SUPFAM" id="SSF47413">
    <property type="entry name" value="lambda repressor-like DNA-binding domains"/>
    <property type="match status" value="1"/>
</dbReference>
<dbReference type="PROSITE" id="PS50943">
    <property type="entry name" value="HTH_CROC1"/>
    <property type="match status" value="1"/>
</dbReference>
<dbReference type="InterPro" id="IPR001387">
    <property type="entry name" value="Cro/C1-type_HTH"/>
</dbReference>
<name>A0A540R8R7_9CORY</name>
<dbReference type="Pfam" id="PF12844">
    <property type="entry name" value="HTH_19"/>
    <property type="match status" value="1"/>
</dbReference>
<dbReference type="GeneID" id="79852502"/>
<gene>
    <name evidence="2" type="ORF">EJK80_03135</name>
</gene>
<dbReference type="CDD" id="cd00093">
    <property type="entry name" value="HTH_XRE"/>
    <property type="match status" value="1"/>
</dbReference>
<evidence type="ECO:0000259" key="1">
    <source>
        <dbReference type="PROSITE" id="PS50943"/>
    </source>
</evidence>
<dbReference type="InterPro" id="IPR010982">
    <property type="entry name" value="Lambda_DNA-bd_dom_sf"/>
</dbReference>
<protein>
    <submittedName>
        <fullName evidence="2">Helix-turn-helix transcriptional regulator</fullName>
    </submittedName>
</protein>
<dbReference type="GO" id="GO:0003677">
    <property type="term" value="F:DNA binding"/>
    <property type="evidence" value="ECO:0007669"/>
    <property type="project" value="InterPro"/>
</dbReference>
<dbReference type="EMBL" id="VHIR01000003">
    <property type="protein sequence ID" value="TQE44139.1"/>
    <property type="molecule type" value="Genomic_DNA"/>
</dbReference>
<dbReference type="STRING" id="1686286.GCA_900092335_01255"/>
<reference evidence="2 3" key="1">
    <citation type="submission" date="2019-06" db="EMBL/GenBank/DDBJ databases">
        <title>Draft genome of C. phoceense Strain 272.</title>
        <authorList>
            <person name="Pacheco L.G.C."/>
            <person name="Barberis C.M."/>
            <person name="Almuzara M.N."/>
            <person name="Traglia G.M."/>
            <person name="Santos C.S."/>
            <person name="Rocha D.J.P.G."/>
            <person name="Aguiar E.R.G.R."/>
            <person name="Vay C.A."/>
        </authorList>
    </citation>
    <scope>NUCLEOTIDE SEQUENCE [LARGE SCALE GENOMIC DNA]</scope>
    <source>
        <strain evidence="2 3">272</strain>
    </source>
</reference>
<comment type="caution">
    <text evidence="2">The sequence shown here is derived from an EMBL/GenBank/DDBJ whole genome shotgun (WGS) entry which is preliminary data.</text>
</comment>
<evidence type="ECO:0000313" key="3">
    <source>
        <dbReference type="Proteomes" id="UP000318080"/>
    </source>
</evidence>
<evidence type="ECO:0000313" key="2">
    <source>
        <dbReference type="EMBL" id="TQE44139.1"/>
    </source>
</evidence>
<dbReference type="AlphaFoldDB" id="A0A540R8R7"/>
<proteinExistence type="predicted"/>
<accession>A0A540R8R7</accession>
<feature type="domain" description="HTH cro/C1-type" evidence="1">
    <location>
        <begin position="21"/>
        <end position="81"/>
    </location>
</feature>
<dbReference type="RefSeq" id="WP_066485050.1">
    <property type="nucleotide sequence ID" value="NZ_JADPQA010000010.1"/>
</dbReference>
<organism evidence="2 3">
    <name type="scientific">Corynebacterium phoceense</name>
    <dbReference type="NCBI Taxonomy" id="1686286"/>
    <lineage>
        <taxon>Bacteria</taxon>
        <taxon>Bacillati</taxon>
        <taxon>Actinomycetota</taxon>
        <taxon>Actinomycetes</taxon>
        <taxon>Mycobacteriales</taxon>
        <taxon>Corynebacteriaceae</taxon>
        <taxon>Corynebacterium</taxon>
    </lineage>
</organism>
<dbReference type="Proteomes" id="UP000318080">
    <property type="component" value="Unassembled WGS sequence"/>
</dbReference>
<keyword evidence="3" id="KW-1185">Reference proteome</keyword>
<dbReference type="Gene3D" id="1.10.260.40">
    <property type="entry name" value="lambda repressor-like DNA-binding domains"/>
    <property type="match status" value="1"/>
</dbReference>
<dbReference type="SMART" id="SM00530">
    <property type="entry name" value="HTH_XRE"/>
    <property type="match status" value="1"/>
</dbReference>
<sequence>MTFAVERLMWSSYGHGFSITLQALREGRKISQQALADITGLSRNQISNLERNDHYGEGLADPRLSTIYKLALGLEVPPASLLPGAARMVEEICALDGEDDWTLLVKPEHIAPFPSDYVNRRRFSGKWAFE</sequence>